<dbReference type="PROSITE" id="PS00108">
    <property type="entry name" value="PROTEIN_KINASE_ST"/>
    <property type="match status" value="1"/>
</dbReference>
<dbReference type="Gene3D" id="1.10.510.10">
    <property type="entry name" value="Transferase(Phosphotransferase) domain 1"/>
    <property type="match status" value="1"/>
</dbReference>
<reference evidence="4" key="1">
    <citation type="submission" date="2007-04" db="EMBL/GenBank/DDBJ databases">
        <title>Annotation of Pediculus humanus corporis strain USDA.</title>
        <authorList>
            <person name="Kirkness E."/>
            <person name="Hannick L."/>
            <person name="Hass B."/>
            <person name="Bruggner R."/>
            <person name="Lawson D."/>
            <person name="Bidwell S."/>
            <person name="Joardar V."/>
            <person name="Caler E."/>
            <person name="Walenz B."/>
            <person name="Inman J."/>
            <person name="Schobel S."/>
            <person name="Galinsky K."/>
            <person name="Amedeo P."/>
            <person name="Strausberg R."/>
        </authorList>
    </citation>
    <scope>NUCLEOTIDE SEQUENCE</scope>
    <source>
        <strain evidence="4">USDA</strain>
    </source>
</reference>
<dbReference type="AlphaFoldDB" id="E0VDF3"/>
<protein>
    <submittedName>
        <fullName evidence="4">cAMP-dependent protein kinase catalytic subunit, putative</fullName>
        <ecNumber evidence="4">2.7.11.17</ecNumber>
    </submittedName>
</protein>
<dbReference type="FunFam" id="1.10.510.10:FF:000571">
    <property type="entry name" value="Maternal embryonic leucine zipper kinase"/>
    <property type="match status" value="1"/>
</dbReference>
<dbReference type="SUPFAM" id="SSF56112">
    <property type="entry name" value="Protein kinase-like (PK-like)"/>
    <property type="match status" value="1"/>
</dbReference>
<dbReference type="GO" id="GO:0004683">
    <property type="term" value="F:calcium/calmodulin-dependent protein kinase activity"/>
    <property type="evidence" value="ECO:0007669"/>
    <property type="project" value="UniProtKB-EC"/>
</dbReference>
<gene>
    <name evidence="5" type="primary">8238271</name>
    <name evidence="4" type="ORF">Phum_PHUM114650</name>
</gene>
<dbReference type="EMBL" id="DS235075">
    <property type="protein sequence ID" value="EEB11409.1"/>
    <property type="molecule type" value="Genomic_DNA"/>
</dbReference>
<dbReference type="OrthoDB" id="40902at2759"/>
<dbReference type="eggNOG" id="KOG0032">
    <property type="taxonomic scope" value="Eukaryota"/>
</dbReference>
<evidence type="ECO:0000313" key="4">
    <source>
        <dbReference type="EMBL" id="EEB11409.1"/>
    </source>
</evidence>
<dbReference type="RefSeq" id="XP_002424147.1">
    <property type="nucleotide sequence ID" value="XM_002424102.1"/>
</dbReference>
<dbReference type="Gene3D" id="3.30.200.20">
    <property type="entry name" value="Phosphorylase Kinase, domain 1"/>
    <property type="match status" value="1"/>
</dbReference>
<organism>
    <name type="scientific">Pediculus humanus subsp. corporis</name>
    <name type="common">Body louse</name>
    <dbReference type="NCBI Taxonomy" id="121224"/>
    <lineage>
        <taxon>Eukaryota</taxon>
        <taxon>Metazoa</taxon>
        <taxon>Ecdysozoa</taxon>
        <taxon>Arthropoda</taxon>
        <taxon>Hexapoda</taxon>
        <taxon>Insecta</taxon>
        <taxon>Pterygota</taxon>
        <taxon>Neoptera</taxon>
        <taxon>Paraneoptera</taxon>
        <taxon>Psocodea</taxon>
        <taxon>Troctomorpha</taxon>
        <taxon>Phthiraptera</taxon>
        <taxon>Anoplura</taxon>
        <taxon>Pediculidae</taxon>
        <taxon>Pediculus</taxon>
    </lineage>
</organism>
<evidence type="ECO:0000259" key="3">
    <source>
        <dbReference type="PROSITE" id="PS50011"/>
    </source>
</evidence>
<dbReference type="Pfam" id="PF00069">
    <property type="entry name" value="Pkinase"/>
    <property type="match status" value="1"/>
</dbReference>
<dbReference type="VEuPathDB" id="VectorBase:PHUM114650"/>
<dbReference type="EMBL" id="AAZO01001355">
    <property type="status" value="NOT_ANNOTATED_CDS"/>
    <property type="molecule type" value="Genomic_DNA"/>
</dbReference>
<keyword evidence="1" id="KW-0547">Nucleotide-binding</keyword>
<evidence type="ECO:0000256" key="2">
    <source>
        <dbReference type="ARBA" id="ARBA00022840"/>
    </source>
</evidence>
<dbReference type="KEGG" id="phu:Phum_PHUM114650"/>
<reference evidence="4" key="2">
    <citation type="submission" date="2007-04" db="EMBL/GenBank/DDBJ databases">
        <title>The genome of the human body louse.</title>
        <authorList>
            <consortium name="The Human Body Louse Genome Consortium"/>
            <person name="Kirkness E."/>
            <person name="Walenz B."/>
            <person name="Hass B."/>
            <person name="Bruggner R."/>
            <person name="Strausberg R."/>
        </authorList>
    </citation>
    <scope>NUCLEOTIDE SEQUENCE</scope>
    <source>
        <strain evidence="4">USDA</strain>
    </source>
</reference>
<dbReference type="GeneID" id="8238271"/>
<dbReference type="EC" id="2.7.11.17" evidence="4"/>
<dbReference type="InterPro" id="IPR011009">
    <property type="entry name" value="Kinase-like_dom_sf"/>
</dbReference>
<proteinExistence type="predicted"/>
<dbReference type="GO" id="GO:0005524">
    <property type="term" value="F:ATP binding"/>
    <property type="evidence" value="ECO:0007669"/>
    <property type="project" value="UniProtKB-KW"/>
</dbReference>
<dbReference type="Proteomes" id="UP000009046">
    <property type="component" value="Unassembled WGS sequence"/>
</dbReference>
<sequence length="380" mass="43248">MKFQIGFHLRKGRTEWACKVMKKDHLNKKEAQMKISTLLELNHPNIINIKQVFETENEVQLVMELVHGEELFEKIVGKGFYSEKDAAQCVGDILKALQYLHGHGIIHKDLKPENLLYISETDDSELKLADYEMNVLLSDRQQEINRNCGSFGLSAPELILNKEYDSSVDLWYVGVVTYIMLCGFEPFLDEKSQVPTTGKIINGDYTFPSPWWDEISDSAKELITRLLSTDPKLRPTTTEALNHPWILGISVGHLHMNDTILKLREFNARKRFRVATKAVLATRRALSFLPNKNNGDNDKTVLKSLQKSPLDGTVIDLKKNTNGDGNNESCKLSPIDVSDKDNIDIIKNLTIDGSVLDNEKKFDNDSEQYQYKGNCDNNSR</sequence>
<keyword evidence="6" id="KW-1185">Reference proteome</keyword>
<dbReference type="HOGENOM" id="CLU_000288_63_0_1"/>
<dbReference type="PROSITE" id="PS50011">
    <property type="entry name" value="PROTEIN_KINASE_DOM"/>
    <property type="match status" value="1"/>
</dbReference>
<keyword evidence="4" id="KW-0808">Transferase</keyword>
<dbReference type="CTD" id="8238271"/>
<accession>E0VDF3</accession>
<feature type="domain" description="Protein kinase" evidence="3">
    <location>
        <begin position="1"/>
        <end position="246"/>
    </location>
</feature>
<evidence type="ECO:0000313" key="5">
    <source>
        <dbReference type="EnsemblMetazoa" id="PHUM114650-PA"/>
    </source>
</evidence>
<dbReference type="OMA" id="GRTEWAC"/>
<evidence type="ECO:0000256" key="1">
    <source>
        <dbReference type="ARBA" id="ARBA00022741"/>
    </source>
</evidence>
<dbReference type="InterPro" id="IPR008271">
    <property type="entry name" value="Ser/Thr_kinase_AS"/>
</dbReference>
<dbReference type="SMART" id="SM00220">
    <property type="entry name" value="S_TKc"/>
    <property type="match status" value="1"/>
</dbReference>
<dbReference type="InParanoid" id="E0VDF3"/>
<reference evidence="5" key="3">
    <citation type="submission" date="2021-02" db="UniProtKB">
        <authorList>
            <consortium name="EnsemblMetazoa"/>
        </authorList>
    </citation>
    <scope>IDENTIFICATION</scope>
    <source>
        <strain evidence="5">USDA</strain>
    </source>
</reference>
<dbReference type="PANTHER" id="PTHR24347">
    <property type="entry name" value="SERINE/THREONINE-PROTEIN KINASE"/>
    <property type="match status" value="1"/>
</dbReference>
<evidence type="ECO:0000313" key="6">
    <source>
        <dbReference type="Proteomes" id="UP000009046"/>
    </source>
</evidence>
<keyword evidence="4" id="KW-0418">Kinase</keyword>
<name>E0VDF3_PEDHC</name>
<dbReference type="EnsemblMetazoa" id="PHUM114650-RA">
    <property type="protein sequence ID" value="PHUM114650-PA"/>
    <property type="gene ID" value="PHUM114650"/>
</dbReference>
<keyword evidence="2" id="KW-0067">ATP-binding</keyword>
<dbReference type="InterPro" id="IPR000719">
    <property type="entry name" value="Prot_kinase_dom"/>
</dbReference>
<dbReference type="STRING" id="121224.E0VDF3"/>